<sequence length="286" mass="30574">MAPRTTIAALIAASGFAAAQNATAFSGPGPYPEGQDFLEDARVTAEKTVDFDLFYPNDGNAPRWQLITRLEEAAPPDSQIPNAQVLNTVYDFGFPSDGNLSQAVAASSGQLDQNNFCVSVLETLLPSAEANRYNADTEENASDGSCAYPFRDQCLEAISNRVAETEPADDGCRMSNVNLDDIVQCEWIFDQNARISTYNLLAPEIAGNLTGGFAHITSDAYDGNNQSFVETAETRIHMVVIDSGSTFTPLCVKVDAERDQVTSAASSVKSSMCIGAIVIAALAYII</sequence>
<feature type="chain" id="PRO_5040214208" evidence="1">
    <location>
        <begin position="20"/>
        <end position="286"/>
    </location>
</feature>
<organism evidence="2 3">
    <name type="scientific">Septoria linicola</name>
    <dbReference type="NCBI Taxonomy" id="215465"/>
    <lineage>
        <taxon>Eukaryota</taxon>
        <taxon>Fungi</taxon>
        <taxon>Dikarya</taxon>
        <taxon>Ascomycota</taxon>
        <taxon>Pezizomycotina</taxon>
        <taxon>Dothideomycetes</taxon>
        <taxon>Dothideomycetidae</taxon>
        <taxon>Mycosphaerellales</taxon>
        <taxon>Mycosphaerellaceae</taxon>
        <taxon>Septoria</taxon>
    </lineage>
</organism>
<keyword evidence="3" id="KW-1185">Reference proteome</keyword>
<name>A0A9Q9EFZ6_9PEZI</name>
<evidence type="ECO:0000313" key="3">
    <source>
        <dbReference type="Proteomes" id="UP001056384"/>
    </source>
</evidence>
<evidence type="ECO:0000256" key="1">
    <source>
        <dbReference type="SAM" id="SignalP"/>
    </source>
</evidence>
<dbReference type="AlphaFoldDB" id="A0A9Q9EFZ6"/>
<reference evidence="2" key="1">
    <citation type="submission" date="2022-06" db="EMBL/GenBank/DDBJ databases">
        <title>Complete genome sequences of two strains of the flax pathogen Septoria linicola.</title>
        <authorList>
            <person name="Lapalu N."/>
            <person name="Simon A."/>
            <person name="Demenou B."/>
            <person name="Paumier D."/>
            <person name="Guillot M.-P."/>
            <person name="Gout L."/>
            <person name="Valade R."/>
        </authorList>
    </citation>
    <scope>NUCLEOTIDE SEQUENCE</scope>
    <source>
        <strain evidence="2">SE15195</strain>
    </source>
</reference>
<protein>
    <submittedName>
        <fullName evidence="2">Uncharacterized protein</fullName>
    </submittedName>
</protein>
<evidence type="ECO:0000313" key="2">
    <source>
        <dbReference type="EMBL" id="USW47778.1"/>
    </source>
</evidence>
<proteinExistence type="predicted"/>
<dbReference type="Proteomes" id="UP001056384">
    <property type="component" value="Chromosome 1"/>
</dbReference>
<dbReference type="OrthoDB" id="3629846at2759"/>
<gene>
    <name evidence="2" type="ORF">Slin15195_G010970</name>
</gene>
<accession>A0A9Q9EFZ6</accession>
<keyword evidence="1" id="KW-0732">Signal</keyword>
<feature type="signal peptide" evidence="1">
    <location>
        <begin position="1"/>
        <end position="19"/>
    </location>
</feature>
<dbReference type="EMBL" id="CP099418">
    <property type="protein sequence ID" value="USW47778.1"/>
    <property type="molecule type" value="Genomic_DNA"/>
</dbReference>